<keyword evidence="3" id="KW-1185">Reference proteome</keyword>
<dbReference type="Proteomes" id="UP001303889">
    <property type="component" value="Unassembled WGS sequence"/>
</dbReference>
<evidence type="ECO:0000256" key="1">
    <source>
        <dbReference type="SAM" id="SignalP"/>
    </source>
</evidence>
<proteinExistence type="predicted"/>
<evidence type="ECO:0000313" key="3">
    <source>
        <dbReference type="Proteomes" id="UP001303889"/>
    </source>
</evidence>
<accession>A0AAN6RMU0</accession>
<feature type="chain" id="PRO_5042986359" evidence="1">
    <location>
        <begin position="26"/>
        <end position="330"/>
    </location>
</feature>
<feature type="signal peptide" evidence="1">
    <location>
        <begin position="1"/>
        <end position="25"/>
    </location>
</feature>
<reference evidence="2" key="1">
    <citation type="journal article" date="2023" name="Mol. Phylogenet. Evol.">
        <title>Genome-scale phylogeny and comparative genomics of the fungal order Sordariales.</title>
        <authorList>
            <person name="Hensen N."/>
            <person name="Bonometti L."/>
            <person name="Westerberg I."/>
            <person name="Brannstrom I.O."/>
            <person name="Guillou S."/>
            <person name="Cros-Aarteil S."/>
            <person name="Calhoun S."/>
            <person name="Haridas S."/>
            <person name="Kuo A."/>
            <person name="Mondo S."/>
            <person name="Pangilinan J."/>
            <person name="Riley R."/>
            <person name="LaButti K."/>
            <person name="Andreopoulos B."/>
            <person name="Lipzen A."/>
            <person name="Chen C."/>
            <person name="Yan M."/>
            <person name="Daum C."/>
            <person name="Ng V."/>
            <person name="Clum A."/>
            <person name="Steindorff A."/>
            <person name="Ohm R.A."/>
            <person name="Martin F."/>
            <person name="Silar P."/>
            <person name="Natvig D.O."/>
            <person name="Lalanne C."/>
            <person name="Gautier V."/>
            <person name="Ament-Velasquez S.L."/>
            <person name="Kruys A."/>
            <person name="Hutchinson M.I."/>
            <person name="Powell A.J."/>
            <person name="Barry K."/>
            <person name="Miller A.N."/>
            <person name="Grigoriev I.V."/>
            <person name="Debuchy R."/>
            <person name="Gladieux P."/>
            <person name="Hiltunen Thoren M."/>
            <person name="Johannesson H."/>
        </authorList>
    </citation>
    <scope>NUCLEOTIDE SEQUENCE</scope>
    <source>
        <strain evidence="2">CBS 103.79</strain>
    </source>
</reference>
<protein>
    <submittedName>
        <fullName evidence="2">Uncharacterized protein</fullName>
    </submittedName>
</protein>
<name>A0AAN6RMU0_9PEZI</name>
<gene>
    <name evidence="2" type="ORF">C8A05DRAFT_48149</name>
</gene>
<comment type="caution">
    <text evidence="2">The sequence shown here is derived from an EMBL/GenBank/DDBJ whole genome shotgun (WGS) entry which is preliminary data.</text>
</comment>
<reference evidence="2" key="2">
    <citation type="submission" date="2023-05" db="EMBL/GenBank/DDBJ databases">
        <authorList>
            <consortium name="Lawrence Berkeley National Laboratory"/>
            <person name="Steindorff A."/>
            <person name="Hensen N."/>
            <person name="Bonometti L."/>
            <person name="Westerberg I."/>
            <person name="Brannstrom I.O."/>
            <person name="Guillou S."/>
            <person name="Cros-Aarteil S."/>
            <person name="Calhoun S."/>
            <person name="Haridas S."/>
            <person name="Kuo A."/>
            <person name="Mondo S."/>
            <person name="Pangilinan J."/>
            <person name="Riley R."/>
            <person name="Labutti K."/>
            <person name="Andreopoulos B."/>
            <person name="Lipzen A."/>
            <person name="Chen C."/>
            <person name="Yanf M."/>
            <person name="Daum C."/>
            <person name="Ng V."/>
            <person name="Clum A."/>
            <person name="Ohm R."/>
            <person name="Martin F."/>
            <person name="Silar P."/>
            <person name="Natvig D."/>
            <person name="Lalanne C."/>
            <person name="Gautier V."/>
            <person name="Ament-Velasquez S.L."/>
            <person name="Kruys A."/>
            <person name="Hutchinson M.I."/>
            <person name="Powell A.J."/>
            <person name="Barry K."/>
            <person name="Miller A.N."/>
            <person name="Grigoriev I.V."/>
            <person name="Debuchy R."/>
            <person name="Gladieux P."/>
            <person name="Thoren M.H."/>
            <person name="Johannesson H."/>
        </authorList>
    </citation>
    <scope>NUCLEOTIDE SEQUENCE</scope>
    <source>
        <strain evidence="2">CBS 103.79</strain>
    </source>
</reference>
<dbReference type="AlphaFoldDB" id="A0AAN6RMU0"/>
<dbReference type="EMBL" id="MU856271">
    <property type="protein sequence ID" value="KAK3897107.1"/>
    <property type="molecule type" value="Genomic_DNA"/>
</dbReference>
<sequence length="330" mass="36253">MAQTAPNAVVFLIVWLLFATTTCLANKHPSASIGFTPDVRSQRRHRRTDQYGAAEMVHGPLVPRMDGAHNQSELRCRAAPANTYGPLVVIPGCFLCVPDNLGNLKDGRALLKELSTEAMIRYMRPGTLAAGALKNKCVFYTASRNKAVRPNLSAGATAWACSHGKYSIWHLWPNKDMADAEPNEYKDFYGIEDSNNWLHPIKVLPPIPEDKGVPTMTQYFQHMSEAMAKLCSGQVNQERNALLPLVRQGVVTRVIVVNYNTLDIFELNLETSVMGAPVPASSLLSSRSLLVNDTDSEAARLLHRDICLSNGLAQMPAAGDPFTDNYALFA</sequence>
<evidence type="ECO:0000313" key="2">
    <source>
        <dbReference type="EMBL" id="KAK3897107.1"/>
    </source>
</evidence>
<organism evidence="2 3">
    <name type="scientific">Staphylotrichum tortipilum</name>
    <dbReference type="NCBI Taxonomy" id="2831512"/>
    <lineage>
        <taxon>Eukaryota</taxon>
        <taxon>Fungi</taxon>
        <taxon>Dikarya</taxon>
        <taxon>Ascomycota</taxon>
        <taxon>Pezizomycotina</taxon>
        <taxon>Sordariomycetes</taxon>
        <taxon>Sordariomycetidae</taxon>
        <taxon>Sordariales</taxon>
        <taxon>Chaetomiaceae</taxon>
        <taxon>Staphylotrichum</taxon>
    </lineage>
</organism>
<keyword evidence="1" id="KW-0732">Signal</keyword>